<evidence type="ECO:0000313" key="8">
    <source>
        <dbReference type="Proteomes" id="UP001628220"/>
    </source>
</evidence>
<comment type="similarity">
    <text evidence="1">Belongs to the peptidase C25 family.</text>
</comment>
<feature type="region of interest" description="Disordered" evidence="5">
    <location>
        <begin position="393"/>
        <end position="414"/>
    </location>
</feature>
<dbReference type="NCBIfam" id="NF038128">
    <property type="entry name" value="choice_anch_J"/>
    <property type="match status" value="1"/>
</dbReference>
<name>A0ABQ0E0D1_9PORP</name>
<keyword evidence="3" id="KW-0788">Thiol protease</keyword>
<evidence type="ECO:0000313" key="7">
    <source>
        <dbReference type="EMBL" id="GAB1251182.1"/>
    </source>
</evidence>
<keyword evidence="4" id="KW-0843">Virulence</keyword>
<evidence type="ECO:0000256" key="2">
    <source>
        <dbReference type="ARBA" id="ARBA00022670"/>
    </source>
</evidence>
<dbReference type="Gene3D" id="2.60.40.10">
    <property type="entry name" value="Immunoglobulins"/>
    <property type="match status" value="2"/>
</dbReference>
<accession>A0ABQ0E0D1</accession>
<keyword evidence="6" id="KW-0732">Signal</keyword>
<reference evidence="7 8" key="1">
    <citation type="journal article" date="2025" name="Int. J. Syst. Evol. Microbiol.">
        <title>Desulfovibrio falkowii sp. nov., Porphyromonas miyakawae sp. nov., Mediterraneibacter flintii sp. nov. and Owariibacterium komagatae gen. nov., sp. nov., isolated from human faeces.</title>
        <authorList>
            <person name="Hamaguchi T."/>
            <person name="Ohara M."/>
            <person name="Hisatomi A."/>
            <person name="Sekiguchi K."/>
            <person name="Takeda J.I."/>
            <person name="Ueyama J."/>
            <person name="Ito M."/>
            <person name="Nishiwaki H."/>
            <person name="Ogi T."/>
            <person name="Hirayama M."/>
            <person name="Ohkuma M."/>
            <person name="Sakamoto M."/>
            <person name="Ohno K."/>
        </authorList>
    </citation>
    <scope>NUCLEOTIDE SEQUENCE [LARGE SCALE GENOMIC DNA]</scope>
    <source>
        <strain evidence="7 8">13CB11C</strain>
    </source>
</reference>
<comment type="caution">
    <text evidence="7">The sequence shown here is derived from an EMBL/GenBank/DDBJ whole genome shotgun (WGS) entry which is preliminary data.</text>
</comment>
<keyword evidence="3" id="KW-0378">Hydrolase</keyword>
<organism evidence="7 8">
    <name type="scientific">Porphyromonas miyakawae</name>
    <dbReference type="NCBI Taxonomy" id="3137470"/>
    <lineage>
        <taxon>Bacteria</taxon>
        <taxon>Pseudomonadati</taxon>
        <taxon>Bacteroidota</taxon>
        <taxon>Bacteroidia</taxon>
        <taxon>Bacteroidales</taxon>
        <taxon>Porphyromonadaceae</taxon>
        <taxon>Porphyromonas</taxon>
    </lineage>
</organism>
<feature type="signal peptide" evidence="6">
    <location>
        <begin position="1"/>
        <end position="21"/>
    </location>
</feature>
<dbReference type="Proteomes" id="UP001628220">
    <property type="component" value="Unassembled WGS sequence"/>
</dbReference>
<evidence type="ECO:0000256" key="1">
    <source>
        <dbReference type="ARBA" id="ARBA00006067"/>
    </source>
</evidence>
<evidence type="ECO:0000256" key="3">
    <source>
        <dbReference type="ARBA" id="ARBA00022807"/>
    </source>
</evidence>
<gene>
    <name evidence="7" type="ORF">Tsumi_02860</name>
</gene>
<evidence type="ECO:0000256" key="5">
    <source>
        <dbReference type="SAM" id="MobiDB-lite"/>
    </source>
</evidence>
<dbReference type="EMBL" id="BAAFSF010000001">
    <property type="protein sequence ID" value="GAB1251182.1"/>
    <property type="molecule type" value="Genomic_DNA"/>
</dbReference>
<evidence type="ECO:0000256" key="4">
    <source>
        <dbReference type="ARBA" id="ARBA00023026"/>
    </source>
</evidence>
<sequence>MIMKLLLAVTLLVSLSWSSLAQSGTPPEGIDFSVLTEDSPQSALSLKNGYKAALETTWHSLYSNSAVKWAGVYSDQWFACSASSISVKAPYCSYLVTCPLALDAIGGKSLTFDLKVALVKGSSPFRILLINKSGKTLQTLYEHQYAKQDFTPTSVSIPTGLTGVGFIAFVNEGSQGNFAGYNLKNIELKAPSTEVAISYNPAEGLTFSEVAAGEVGATKELEIFIQNFSGTPEATLTGINKEDFLLKPLSGGLTATGGRLSITFVPKNGNPNITASVTVVAGKTKVDIPLKASASGARAKIKVSAMPESIDFGSVAVGETSVEKATSITVQNAIETPTVTLTGTHKGDFAIKTGNSFDNYGGGISVTFTPTAEGVRTASIEVNASGTILQIPLQGTATNGGGGVTPPPSKPEPKEDQELLVDQFFYEFDEAGRPTSWSYKGNVMKETKGYNGSTGFAVRLDQTSSTETAQLYQEIDIDAKEFSMAPGSVLEGMIHYSVQEPFADNHGMRLACQWLDAERKPIATPDDAFIASDRYVEWRKAWDEIRFRTVIPEGARYFRFGVEVSAGSLVKVDDCSLLRLTKLHAQDLFLSVLPHAIYREGKTTEPIEGTMLVQSMSSGKVQPNVTTPSGTFTLTPTELPAGNKVTEVAYAIQASEPGAYISGTYGTKPYSVQYDGMNGWATIRINSYIIDPATPPMVKLSDKTPNKRLVCTVGETDEMELEFDVTGVIQDVKVQTASESGYFKSSTSSFYYSLSQKKVLTHKVKVTFAPREVGTYKATLTLTTACMEPVLVEIVGEAKAETAEWMETFAEDKPLDNRFKGDNWKGYHRFDKGYYYLSGSWVEAGKVSISKNGRLESDELLVNGIDQIKLLPATDALELYYTIDGGGHWTKATLEGGAYKVGTHRPTRFKVVNGSSAEATLNKILLTQSAPEDRKSIKQIAQAMMLVDTKEAQSSLEEYFDGQRHTRGINLEGWQSFASLADRPFKGWEQKNKSTQAVEETCAQISFFNSLDKDDAREQEAWLISPLLSKAKAQSTYLTFRLRYELPTQDGQEQFGIYILTPDGAGSVEPQFLDITKLLLVPQMEPERWYDYCVDLTKVKGLQIDDYFYVAFTMYSPKGGTSTSLSFMVDDVTFGRTDLPVVQANPEMINFIFKPNVPCPPQTIQVSVDNPDKEVTVSLEPSKLMEEFKLSTMKLPAKGGDLAVGFSTKQERDRAAALLIQTRGGVSKLVRLLAQKTTAVESLEPLRPVYLYPTVATTELHLSLPCQSYWIYTTEGLLVMSGEACSTIDVSALASSRYYVRLQMADGGVATLPFDKQ</sequence>
<dbReference type="Gene3D" id="2.60.120.200">
    <property type="match status" value="1"/>
</dbReference>
<keyword evidence="2" id="KW-0645">Protease</keyword>
<keyword evidence="8" id="KW-1185">Reference proteome</keyword>
<dbReference type="InterPro" id="IPR013783">
    <property type="entry name" value="Ig-like_fold"/>
</dbReference>
<proteinExistence type="inferred from homology"/>
<feature type="chain" id="PRO_5047517207" evidence="6">
    <location>
        <begin position="22"/>
        <end position="1317"/>
    </location>
</feature>
<protein>
    <submittedName>
        <fullName evidence="7">Uncharacterized protein</fullName>
    </submittedName>
</protein>
<evidence type="ECO:0000256" key="6">
    <source>
        <dbReference type="SAM" id="SignalP"/>
    </source>
</evidence>